<evidence type="ECO:0000313" key="2">
    <source>
        <dbReference type="Proteomes" id="UP001055712"/>
    </source>
</evidence>
<accession>A0A9D4TN28</accession>
<proteinExistence type="predicted"/>
<protein>
    <submittedName>
        <fullName evidence="1">Uncharacterized protein</fullName>
    </submittedName>
</protein>
<evidence type="ECO:0000313" key="1">
    <source>
        <dbReference type="EMBL" id="KAI3430216.1"/>
    </source>
</evidence>
<dbReference type="Proteomes" id="UP001055712">
    <property type="component" value="Unassembled WGS sequence"/>
</dbReference>
<organism evidence="1 2">
    <name type="scientific">Chlorella vulgaris</name>
    <name type="common">Green alga</name>
    <dbReference type="NCBI Taxonomy" id="3077"/>
    <lineage>
        <taxon>Eukaryota</taxon>
        <taxon>Viridiplantae</taxon>
        <taxon>Chlorophyta</taxon>
        <taxon>core chlorophytes</taxon>
        <taxon>Trebouxiophyceae</taxon>
        <taxon>Chlorellales</taxon>
        <taxon>Chlorellaceae</taxon>
        <taxon>Chlorella clade</taxon>
        <taxon>Chlorella</taxon>
    </lineage>
</organism>
<keyword evidence="2" id="KW-1185">Reference proteome</keyword>
<dbReference type="PANTHER" id="PTHR36059">
    <property type="entry name" value="OS02G0175800 PROTEIN"/>
    <property type="match status" value="1"/>
</dbReference>
<sequence>MPTVAQLSKELTKLKLKEVPTHVQKFAGQHWTPSQLQGRFMNWLHNYKIQHIDTGSSKPLIDLCGYGFVFSYAFSWPREYAHYKHEQEAKLKGAHH</sequence>
<dbReference type="OrthoDB" id="503863at2759"/>
<reference evidence="1" key="2">
    <citation type="submission" date="2020-11" db="EMBL/GenBank/DDBJ databases">
        <authorList>
            <person name="Cecchin M."/>
            <person name="Marcolungo L."/>
            <person name="Rossato M."/>
            <person name="Girolomoni L."/>
            <person name="Cosentino E."/>
            <person name="Cuine S."/>
            <person name="Li-Beisson Y."/>
            <person name="Delledonne M."/>
            <person name="Ballottari M."/>
        </authorList>
    </citation>
    <scope>NUCLEOTIDE SEQUENCE</scope>
    <source>
        <strain evidence="1">211/11P</strain>
        <tissue evidence="1">Whole cell</tissue>
    </source>
</reference>
<reference evidence="1" key="1">
    <citation type="journal article" date="2019" name="Plant J.">
        <title>Chlorella vulgaris genome assembly and annotation reveals the molecular basis for metabolic acclimation to high light conditions.</title>
        <authorList>
            <person name="Cecchin M."/>
            <person name="Marcolungo L."/>
            <person name="Rossato M."/>
            <person name="Girolomoni L."/>
            <person name="Cosentino E."/>
            <person name="Cuine S."/>
            <person name="Li-Beisson Y."/>
            <person name="Delledonne M."/>
            <person name="Ballottari M."/>
        </authorList>
    </citation>
    <scope>NUCLEOTIDE SEQUENCE</scope>
    <source>
        <strain evidence="1">211/11P</strain>
    </source>
</reference>
<name>A0A9D4TN28_CHLVU</name>
<gene>
    <name evidence="1" type="ORF">D9Q98_004814</name>
</gene>
<dbReference type="EMBL" id="SIDB01000007">
    <property type="protein sequence ID" value="KAI3430216.1"/>
    <property type="molecule type" value="Genomic_DNA"/>
</dbReference>
<comment type="caution">
    <text evidence="1">The sequence shown here is derived from an EMBL/GenBank/DDBJ whole genome shotgun (WGS) entry which is preliminary data.</text>
</comment>
<dbReference type="PANTHER" id="PTHR36059:SF2">
    <property type="entry name" value="OS02G0175800 PROTEIN"/>
    <property type="match status" value="1"/>
</dbReference>
<dbReference type="AlphaFoldDB" id="A0A9D4TN28"/>